<dbReference type="RefSeq" id="WP_126782371.1">
    <property type="nucleotide sequence ID" value="NZ_PIQC01000006.1"/>
</dbReference>
<name>A0A432YY84_9GAMM</name>
<evidence type="ECO:0000313" key="1">
    <source>
        <dbReference type="EMBL" id="RUO68359.1"/>
    </source>
</evidence>
<dbReference type="AlphaFoldDB" id="A0A432YY84"/>
<dbReference type="OrthoDB" id="6320601at2"/>
<dbReference type="InterPro" id="IPR010352">
    <property type="entry name" value="DUF945"/>
</dbReference>
<protein>
    <submittedName>
        <fullName evidence="1">DUF945 domain-containing protein</fullName>
    </submittedName>
</protein>
<reference evidence="2" key="1">
    <citation type="journal article" date="2018" name="Front. Microbiol.">
        <title>Genome-Based Analysis Reveals the Taxonomy and Diversity of the Family Idiomarinaceae.</title>
        <authorList>
            <person name="Liu Y."/>
            <person name="Lai Q."/>
            <person name="Shao Z."/>
        </authorList>
    </citation>
    <scope>NUCLEOTIDE SEQUENCE [LARGE SCALE GENOMIC DNA]</scope>
    <source>
        <strain evidence="2">R22</strain>
    </source>
</reference>
<dbReference type="Proteomes" id="UP000288058">
    <property type="component" value="Unassembled WGS sequence"/>
</dbReference>
<keyword evidence="2" id="KW-1185">Reference proteome</keyword>
<gene>
    <name evidence="1" type="ORF">CWI78_09065</name>
</gene>
<sequence length="469" mass="51802">MNKKGLLGGVGIVVVAAALIGPRFAGSHVEDSLKLHVDALNNVPAYTAQVVSFDRGWFGSTATVELGVDFSGAFPEAEQSEKLSFEMAIDVQHGPVLTQFSPGLGLASIEASTKDEGLREFLDWEDETPFYHLVGFVGFSGNFSYSDSISSFTLVPNNARQQISVSHYEGSGDIASNNFSYEGVLDGAKVLMEGQAVSVGEMKLSTETEGDLMSILQGGLYESEMSMKLEKVTARDPDDVNLFHLEELDVEFISAFSDDEKSMNVDMNYSVKSLQFDDMNFNNLVLNMAFNNIDTGFLQAYNQTMQDIYDQGPEEIEAATQKLVKQNLPQLLKAEPEFAISDFSGEMDAGKFGGNMSTKLVGVTQVPDNLDDAQFWLSSLTTNSLLTIDKPLLQWFAEKQMLATMRMQYPGADEAEIQKMAEQQVPMMINMYLQQGFLKEAEDEYRSEFQMEDGEAMLNGQKIPLGNMM</sequence>
<proteinExistence type="predicted"/>
<dbReference type="Pfam" id="PF06097">
    <property type="entry name" value="DUF945"/>
    <property type="match status" value="1"/>
</dbReference>
<evidence type="ECO:0000313" key="2">
    <source>
        <dbReference type="Proteomes" id="UP000288058"/>
    </source>
</evidence>
<accession>A0A432YY84</accession>
<dbReference type="EMBL" id="PIQC01000006">
    <property type="protein sequence ID" value="RUO68359.1"/>
    <property type="molecule type" value="Genomic_DNA"/>
</dbReference>
<organism evidence="1 2">
    <name type="scientific">Idiomarina ramblicola</name>
    <dbReference type="NCBI Taxonomy" id="263724"/>
    <lineage>
        <taxon>Bacteria</taxon>
        <taxon>Pseudomonadati</taxon>
        <taxon>Pseudomonadota</taxon>
        <taxon>Gammaproteobacteria</taxon>
        <taxon>Alteromonadales</taxon>
        <taxon>Idiomarinaceae</taxon>
        <taxon>Idiomarina</taxon>
    </lineage>
</organism>
<comment type="caution">
    <text evidence="1">The sequence shown here is derived from an EMBL/GenBank/DDBJ whole genome shotgun (WGS) entry which is preliminary data.</text>
</comment>